<feature type="region of interest" description="Disordered" evidence="1">
    <location>
        <begin position="72"/>
        <end position="94"/>
    </location>
</feature>
<protein>
    <submittedName>
        <fullName evidence="5">Apple domain-containing protein</fullName>
    </submittedName>
</protein>
<dbReference type="EMBL" id="UYWY01021587">
    <property type="protein sequence ID" value="VDM44475.1"/>
    <property type="molecule type" value="Genomic_DNA"/>
</dbReference>
<keyword evidence="4" id="KW-1185">Reference proteome</keyword>
<evidence type="ECO:0000313" key="3">
    <source>
        <dbReference type="EMBL" id="VDM44475.1"/>
    </source>
</evidence>
<dbReference type="AlphaFoldDB" id="A0A183UXD4"/>
<dbReference type="SMART" id="SM00473">
    <property type="entry name" value="PAN_AP"/>
    <property type="match status" value="2"/>
</dbReference>
<gene>
    <name evidence="3" type="ORF">TCNE_LOCUS13154</name>
</gene>
<reference evidence="5" key="1">
    <citation type="submission" date="2016-06" db="UniProtKB">
        <authorList>
            <consortium name="WormBaseParasite"/>
        </authorList>
    </citation>
    <scope>IDENTIFICATION</scope>
</reference>
<organism evidence="4 5">
    <name type="scientific">Toxocara canis</name>
    <name type="common">Canine roundworm</name>
    <dbReference type="NCBI Taxonomy" id="6265"/>
    <lineage>
        <taxon>Eukaryota</taxon>
        <taxon>Metazoa</taxon>
        <taxon>Ecdysozoa</taxon>
        <taxon>Nematoda</taxon>
        <taxon>Chromadorea</taxon>
        <taxon>Rhabditida</taxon>
        <taxon>Spirurina</taxon>
        <taxon>Ascaridomorpha</taxon>
        <taxon>Ascaridoidea</taxon>
        <taxon>Toxocaridae</taxon>
        <taxon>Toxocara</taxon>
    </lineage>
</organism>
<dbReference type="WBParaSite" id="TCNE_0001315401-mRNA-1">
    <property type="protein sequence ID" value="TCNE_0001315401-mRNA-1"/>
    <property type="gene ID" value="TCNE_0001315401"/>
</dbReference>
<sequence length="369" mass="41181">MIRPGSIIDGPLRRLQKEVINIGTGRNNIERERLKVLMEEMEKRDEAAHVAGVRNQMPSVSYKNDENVAQDGVEQSDPQYAEDVDGERPSPGGDLLASSDMSLMSERNLNECFIVSKNHVLMGASPFERRVAMTKAKCAQFCLSLDYCISASYSSSDFTCDAFNTKNGSGSARLFEINDYFYLEPKPGESAVCLAGGCRSGEAVVFQQSVEWRLTRKTGQETEFVSTEEDCVFACSINLAKDSAPLECSSAVYDSWSRICTLSMLSAGQDRNDDLSSDPHAEEVENCVLNRSTRVERPDDFAEEPVSPVDYVGLDECLATKRIPLLSVMRNLIFIFWDSRNSHLYAHVKNTTSAFIDLSSDYRVSVERR</sequence>
<feature type="domain" description="Apple" evidence="2">
    <location>
        <begin position="198"/>
        <end position="287"/>
    </location>
</feature>
<evidence type="ECO:0000313" key="5">
    <source>
        <dbReference type="WBParaSite" id="TCNE_0001315401-mRNA-1"/>
    </source>
</evidence>
<dbReference type="Pfam" id="PF00024">
    <property type="entry name" value="PAN_1"/>
    <property type="match status" value="1"/>
</dbReference>
<dbReference type="InterPro" id="IPR003609">
    <property type="entry name" value="Pan_app"/>
</dbReference>
<feature type="domain" description="Apple" evidence="2">
    <location>
        <begin position="108"/>
        <end position="186"/>
    </location>
</feature>
<accession>A0A183UXD4</accession>
<dbReference type="SUPFAM" id="SSF57414">
    <property type="entry name" value="Hairpin loop containing domain-like"/>
    <property type="match status" value="1"/>
</dbReference>
<evidence type="ECO:0000256" key="1">
    <source>
        <dbReference type="SAM" id="MobiDB-lite"/>
    </source>
</evidence>
<evidence type="ECO:0000259" key="2">
    <source>
        <dbReference type="SMART" id="SM00473"/>
    </source>
</evidence>
<name>A0A183UXD4_TOXCA</name>
<proteinExistence type="predicted"/>
<evidence type="ECO:0000313" key="4">
    <source>
        <dbReference type="Proteomes" id="UP000050794"/>
    </source>
</evidence>
<reference evidence="3 4" key="2">
    <citation type="submission" date="2018-11" db="EMBL/GenBank/DDBJ databases">
        <authorList>
            <consortium name="Pathogen Informatics"/>
        </authorList>
    </citation>
    <scope>NUCLEOTIDE SEQUENCE [LARGE SCALE GENOMIC DNA]</scope>
</reference>
<dbReference type="Proteomes" id="UP000050794">
    <property type="component" value="Unassembled WGS sequence"/>
</dbReference>